<accession>A0A6G8IMC1</accession>
<feature type="domain" description="NAD-dependent epimerase/dehydratase" evidence="1">
    <location>
        <begin position="4"/>
        <end position="222"/>
    </location>
</feature>
<dbReference type="CDD" id="cd08946">
    <property type="entry name" value="SDR_e"/>
    <property type="match status" value="1"/>
</dbReference>
<dbReference type="KEGG" id="hcz:G9Q37_19940"/>
<dbReference type="SUPFAM" id="SSF51735">
    <property type="entry name" value="NAD(P)-binding Rossmann-fold domains"/>
    <property type="match status" value="1"/>
</dbReference>
<name>A0A6G8IMC1_9BURK</name>
<dbReference type="InterPro" id="IPR001509">
    <property type="entry name" value="Epimerase_deHydtase"/>
</dbReference>
<reference evidence="2 3" key="1">
    <citation type="submission" date="2020-03" db="EMBL/GenBank/DDBJ databases">
        <title>Hydrogenophaga sp. nov. isolated from cyanobacterial mat.</title>
        <authorList>
            <person name="Thorat V."/>
            <person name="Kirdat K."/>
            <person name="Tiwarekar B."/>
            <person name="Costa E.D."/>
            <person name="Yadav A."/>
        </authorList>
    </citation>
    <scope>NUCLEOTIDE SEQUENCE [LARGE SCALE GENOMIC DNA]</scope>
    <source>
        <strain evidence="2 3">BA0156</strain>
    </source>
</reference>
<dbReference type="PANTHER" id="PTHR43245">
    <property type="entry name" value="BIFUNCTIONAL POLYMYXIN RESISTANCE PROTEIN ARNA"/>
    <property type="match status" value="1"/>
</dbReference>
<dbReference type="Pfam" id="PF01370">
    <property type="entry name" value="Epimerase"/>
    <property type="match status" value="1"/>
</dbReference>
<organism evidence="2 3">
    <name type="scientific">Hydrogenophaga crocea</name>
    <dbReference type="NCBI Taxonomy" id="2716225"/>
    <lineage>
        <taxon>Bacteria</taxon>
        <taxon>Pseudomonadati</taxon>
        <taxon>Pseudomonadota</taxon>
        <taxon>Betaproteobacteria</taxon>
        <taxon>Burkholderiales</taxon>
        <taxon>Comamonadaceae</taxon>
        <taxon>Hydrogenophaga</taxon>
    </lineage>
</organism>
<sequence length="303" mass="31993">MKLLVTGANGFVGAWTLRRLAEAGHAVRALDLAAPSALLQRIGVPLERIEWCRADVCDAEAVVRATTACDAVVHLAGVLTPFCREAPVQGARVNLLGTLNVFDAAHRHGIHRVIYASSAGVFGPEHARHPEPTTHYGAFKLACEGSARAWWHDAGIGSLGLRPFVVYGPGRELGASAGVSLACEAAVQGRPYRVPFSGRAGMVHVDDVVRVIEHALRLPLAGAHLADLVGEVHAVDAVIDEIRRQCPDARLGSEGPPLALSPDIAQGATHPDIAALPVTPLAEGIARTLEVCRAWHTRSASLT</sequence>
<protein>
    <submittedName>
        <fullName evidence="2">NAD(P)-dependent oxidoreductase</fullName>
    </submittedName>
</protein>
<evidence type="ECO:0000259" key="1">
    <source>
        <dbReference type="Pfam" id="PF01370"/>
    </source>
</evidence>
<dbReference type="InterPro" id="IPR050177">
    <property type="entry name" value="Lipid_A_modif_metabolic_enz"/>
</dbReference>
<dbReference type="AlphaFoldDB" id="A0A6G8IMC1"/>
<dbReference type="Gene3D" id="3.40.50.720">
    <property type="entry name" value="NAD(P)-binding Rossmann-like Domain"/>
    <property type="match status" value="1"/>
</dbReference>
<dbReference type="EMBL" id="CP049989">
    <property type="protein sequence ID" value="QIM54263.1"/>
    <property type="molecule type" value="Genomic_DNA"/>
</dbReference>
<dbReference type="InterPro" id="IPR036291">
    <property type="entry name" value="NAD(P)-bd_dom_sf"/>
</dbReference>
<dbReference type="Proteomes" id="UP000503162">
    <property type="component" value="Chromosome"/>
</dbReference>
<proteinExistence type="predicted"/>
<gene>
    <name evidence="2" type="ORF">G9Q37_19940</name>
</gene>
<evidence type="ECO:0000313" key="2">
    <source>
        <dbReference type="EMBL" id="QIM54263.1"/>
    </source>
</evidence>
<dbReference type="RefSeq" id="WP_166230065.1">
    <property type="nucleotide sequence ID" value="NZ_CP049989.1"/>
</dbReference>
<evidence type="ECO:0000313" key="3">
    <source>
        <dbReference type="Proteomes" id="UP000503162"/>
    </source>
</evidence>
<keyword evidence="3" id="KW-1185">Reference proteome</keyword>